<feature type="region of interest" description="Disordered" evidence="1">
    <location>
        <begin position="193"/>
        <end position="218"/>
    </location>
</feature>
<protein>
    <submittedName>
        <fullName evidence="3">Mating type protein</fullName>
    </submittedName>
</protein>
<proteinExistence type="predicted"/>
<feature type="region of interest" description="Disordered" evidence="1">
    <location>
        <begin position="52"/>
        <end position="122"/>
    </location>
</feature>
<dbReference type="WBParaSite" id="HPBE_0000646301-mRNA-1">
    <property type="protein sequence ID" value="HPBE_0000646301-mRNA-1"/>
    <property type="gene ID" value="HPBE_0000646301"/>
</dbReference>
<feature type="region of interest" description="Disordered" evidence="1">
    <location>
        <begin position="1"/>
        <end position="29"/>
    </location>
</feature>
<sequence length="320" mass="34833">LNTSPDVPGDSVDVPITSATVPGDAVDVPYTSATGLTGLHRMTPNELKVEAKAIVSQNSRTPPPENKARDPFAFGPRRRSSSNRTVCYDQPDPKASKESNDQNVHKSSVHESAPNEVETSQPTLCSEYSLPQIPDATAETPAAKSPEYFAGKSIPQSIDRAMHLGGAYIDDTRGSSITSPSVSEFTKFYSTPRATSVEAESPRIPDALEGDNPQSGGVPSLYTQQEYRSESQDMNGSTPARTVDNFDVPPWPSSAQFHYNDLTQTSLPTINNDFGQSLLSDGDQLLQDYIDTPWWENGANDPLSDLLYDTTTDYFNDFLS</sequence>
<evidence type="ECO:0000313" key="2">
    <source>
        <dbReference type="Proteomes" id="UP000050761"/>
    </source>
</evidence>
<reference evidence="3" key="1">
    <citation type="submission" date="2019-09" db="UniProtKB">
        <authorList>
            <consortium name="WormBaseParasite"/>
        </authorList>
    </citation>
    <scope>IDENTIFICATION</scope>
</reference>
<keyword evidence="2" id="KW-1185">Reference proteome</keyword>
<accession>A0A183FI04</accession>
<evidence type="ECO:0000256" key="1">
    <source>
        <dbReference type="SAM" id="MobiDB-lite"/>
    </source>
</evidence>
<name>A0A183FI04_HELPZ</name>
<organism evidence="2 3">
    <name type="scientific">Heligmosomoides polygyrus</name>
    <name type="common">Parasitic roundworm</name>
    <dbReference type="NCBI Taxonomy" id="6339"/>
    <lineage>
        <taxon>Eukaryota</taxon>
        <taxon>Metazoa</taxon>
        <taxon>Ecdysozoa</taxon>
        <taxon>Nematoda</taxon>
        <taxon>Chromadorea</taxon>
        <taxon>Rhabditida</taxon>
        <taxon>Rhabditina</taxon>
        <taxon>Rhabditomorpha</taxon>
        <taxon>Strongyloidea</taxon>
        <taxon>Heligmosomidae</taxon>
        <taxon>Heligmosomoides</taxon>
    </lineage>
</organism>
<dbReference type="AlphaFoldDB" id="A0A183FI04"/>
<evidence type="ECO:0000313" key="3">
    <source>
        <dbReference type="WBParaSite" id="HPBE_0000646301-mRNA-1"/>
    </source>
</evidence>
<dbReference type="Proteomes" id="UP000050761">
    <property type="component" value="Unassembled WGS sequence"/>
</dbReference>
<feature type="compositionally biased region" description="Basic and acidic residues" evidence="1">
    <location>
        <begin position="91"/>
        <end position="104"/>
    </location>
</feature>